<proteinExistence type="predicted"/>
<keyword evidence="2" id="KW-1185">Reference proteome</keyword>
<comment type="caution">
    <text evidence="1">The sequence shown here is derived from an EMBL/GenBank/DDBJ whole genome shotgun (WGS) entry which is preliminary data.</text>
</comment>
<dbReference type="EMBL" id="JAVHNR010000001">
    <property type="protein sequence ID" value="KAK6355927.1"/>
    <property type="molecule type" value="Genomic_DNA"/>
</dbReference>
<organism evidence="1 2">
    <name type="scientific">Orbilia javanica</name>
    <dbReference type="NCBI Taxonomy" id="47235"/>
    <lineage>
        <taxon>Eukaryota</taxon>
        <taxon>Fungi</taxon>
        <taxon>Dikarya</taxon>
        <taxon>Ascomycota</taxon>
        <taxon>Pezizomycotina</taxon>
        <taxon>Orbiliomycetes</taxon>
        <taxon>Orbiliales</taxon>
        <taxon>Orbiliaceae</taxon>
        <taxon>Orbilia</taxon>
    </lineage>
</organism>
<dbReference type="AlphaFoldDB" id="A0AAN8MTQ2"/>
<name>A0AAN8MTQ2_9PEZI</name>
<gene>
    <name evidence="1" type="ORF">TWF718_000305</name>
</gene>
<sequence>MVRIFSRLPFWAQIVVSGVIIPSGVVIDEYNMWVASRENCKCLFCTQFTKEHKIHLQEEIKAGRDAKMPPGHYRIECIALTQSMKAEDLKVEFESAFRGLNMLGRGGKPRWIRNRERTCERPKVANRPSRQEDVFRLTFKI</sequence>
<protein>
    <submittedName>
        <fullName evidence="1">Uncharacterized protein</fullName>
    </submittedName>
</protein>
<evidence type="ECO:0000313" key="2">
    <source>
        <dbReference type="Proteomes" id="UP001313282"/>
    </source>
</evidence>
<accession>A0AAN8MTQ2</accession>
<dbReference type="Proteomes" id="UP001313282">
    <property type="component" value="Unassembled WGS sequence"/>
</dbReference>
<reference evidence="1 2" key="1">
    <citation type="submission" date="2019-10" db="EMBL/GenBank/DDBJ databases">
        <authorList>
            <person name="Palmer J.M."/>
        </authorList>
    </citation>
    <scope>NUCLEOTIDE SEQUENCE [LARGE SCALE GENOMIC DNA]</scope>
    <source>
        <strain evidence="1 2">TWF718</strain>
    </source>
</reference>
<evidence type="ECO:0000313" key="1">
    <source>
        <dbReference type="EMBL" id="KAK6355927.1"/>
    </source>
</evidence>